<dbReference type="KEGG" id="mik:FOE78_12160"/>
<reference evidence="1 2" key="1">
    <citation type="submission" date="2019-07" db="EMBL/GenBank/DDBJ databases">
        <title>Microlunatus dokdonensis sp. nov. isolated from the rhizospheric soil of the wild plant Elymus tsukushiensis.</title>
        <authorList>
            <person name="Ghim S.-Y."/>
            <person name="Hwang Y.-J."/>
            <person name="Son J.-S."/>
            <person name="Shin J.-H."/>
        </authorList>
    </citation>
    <scope>NUCLEOTIDE SEQUENCE [LARGE SCALE GENOMIC DNA]</scope>
    <source>
        <strain evidence="1 2">KUDC0627</strain>
    </source>
</reference>
<evidence type="ECO:0000313" key="2">
    <source>
        <dbReference type="Proteomes" id="UP000319263"/>
    </source>
</evidence>
<dbReference type="Gene3D" id="3.90.550.10">
    <property type="entry name" value="Spore Coat Polysaccharide Biosynthesis Protein SpsA, Chain A"/>
    <property type="match status" value="1"/>
</dbReference>
<protein>
    <submittedName>
        <fullName evidence="1">Uncharacterized protein</fullName>
    </submittedName>
</protein>
<accession>A0A516PZF4</accession>
<dbReference type="SUPFAM" id="SSF53448">
    <property type="entry name" value="Nucleotide-diphospho-sugar transferases"/>
    <property type="match status" value="1"/>
</dbReference>
<dbReference type="InterPro" id="IPR029044">
    <property type="entry name" value="Nucleotide-diphossugar_trans"/>
</dbReference>
<dbReference type="RefSeq" id="WP_143986522.1">
    <property type="nucleotide sequence ID" value="NZ_CP041692.1"/>
</dbReference>
<sequence length="831" mass="91973">MIPSAIADLRLSRSVVDVRQRLERGLDRVLRDRTRSADPSRTVSAESPSVAGTVLYVRDRLKSSPADAISLANAIGALGGQKDVAALLHGLIAFRRGDADAAWAHFSGVDSRLWAAHAPAEASKAAMRVDPSEAARILRNLANLSPDDLPVQSWYHLTGTALGRSNSELARALYRRFAEAVDSFPDQWRPAAVQRDWLAPWITDHGPHPAPRLSDGHVRFGVLSFGSPERKSSSWNLGDPVQSLASLGHLVRHQVKLHGDPELVDALEYFQSQVPEDLRRPTRADVDVMIVDRDATRFNDIPPNTWMLVIGWWMYPIFGLDYQIPLNENIKPIILSFYCRHPSFLTDDAVNYLKRYGPVGCRDWTTVDLLLKAGVPAFFSGCITSTVSTVFDRHRTIDRDETIYVEAPDAPLGATTASQMDDGMRDQSPAQQLRRVHTMLDGYRHFAEVHTKRLHCYMPTRSLGMDVKFLPNNPADPRYPGLAGITDDEFTSIRNGINDLLEPIMTAILGGEEESTIRQLWRDATADRVAAARRRFAAPVAELPAAMDDSARMAKAKAAIRTVTESRAHPQSAVTIVTSINRAQILPFQVLVKSVMSRSTRPIEWLVVTTDVSQSAFSARSPLGALARRVDNLSLRNVDAKQVPKVALTLSLPDLVESDRVVQLSAESLCLADVAELAEVDLEGRPAAMARSADNVFGSGMEELRSAAARLRDRELAAELRREALIRQPRDLPSLRTDVVVLDAARLRAERLGELARRYARHLKLSNRQQLLLLIGANHAPLPDRWAQTAAATQLPADAGLVHFAHQPKPWEPGVGYQNERWIAERDAGNT</sequence>
<dbReference type="OrthoDB" id="5672604at2"/>
<keyword evidence="2" id="KW-1185">Reference proteome</keyword>
<dbReference type="Proteomes" id="UP000319263">
    <property type="component" value="Chromosome"/>
</dbReference>
<dbReference type="AlphaFoldDB" id="A0A516PZF4"/>
<gene>
    <name evidence="1" type="ORF">FOE78_12160</name>
</gene>
<organism evidence="1 2">
    <name type="scientific">Microlunatus elymi</name>
    <dbReference type="NCBI Taxonomy" id="2596828"/>
    <lineage>
        <taxon>Bacteria</taxon>
        <taxon>Bacillati</taxon>
        <taxon>Actinomycetota</taxon>
        <taxon>Actinomycetes</taxon>
        <taxon>Propionibacteriales</taxon>
        <taxon>Propionibacteriaceae</taxon>
        <taxon>Microlunatus</taxon>
    </lineage>
</organism>
<name>A0A516PZF4_9ACTN</name>
<proteinExistence type="predicted"/>
<evidence type="ECO:0000313" key="1">
    <source>
        <dbReference type="EMBL" id="QDP96559.1"/>
    </source>
</evidence>
<dbReference type="EMBL" id="CP041692">
    <property type="protein sequence ID" value="QDP96559.1"/>
    <property type="molecule type" value="Genomic_DNA"/>
</dbReference>